<keyword evidence="5" id="KW-1185">Reference proteome</keyword>
<dbReference type="Gene3D" id="3.30.750.24">
    <property type="entry name" value="STAS domain"/>
    <property type="match status" value="1"/>
</dbReference>
<keyword evidence="2 4" id="KW-0808">Transferase</keyword>
<dbReference type="PANTHER" id="PTHR34136">
    <property type="match status" value="1"/>
</dbReference>
<dbReference type="Pfam" id="PF03808">
    <property type="entry name" value="Glyco_tran_WecG"/>
    <property type="match status" value="1"/>
</dbReference>
<name>A0A2Z5G6M6_9BACT</name>
<gene>
    <name evidence="4" type="ORF">ACPOL_5503</name>
</gene>
<feature type="domain" description="STAS" evidence="3">
    <location>
        <begin position="252"/>
        <end position="360"/>
    </location>
</feature>
<dbReference type="Pfam" id="PF01740">
    <property type="entry name" value="STAS"/>
    <property type="match status" value="1"/>
</dbReference>
<dbReference type="CDD" id="cd06533">
    <property type="entry name" value="Glyco_transf_WecG_TagA"/>
    <property type="match status" value="1"/>
</dbReference>
<dbReference type="NCBIfam" id="TIGR00696">
    <property type="entry name" value="wecG_tagA_cpsF"/>
    <property type="match status" value="1"/>
</dbReference>
<dbReference type="GO" id="GO:0016758">
    <property type="term" value="F:hexosyltransferase activity"/>
    <property type="evidence" value="ECO:0007669"/>
    <property type="project" value="TreeGrafter"/>
</dbReference>
<evidence type="ECO:0000256" key="1">
    <source>
        <dbReference type="ARBA" id="ARBA00022676"/>
    </source>
</evidence>
<dbReference type="SUPFAM" id="SSF52091">
    <property type="entry name" value="SpoIIaa-like"/>
    <property type="match status" value="1"/>
</dbReference>
<organism evidence="4 5">
    <name type="scientific">Acidisarcina polymorpha</name>
    <dbReference type="NCBI Taxonomy" id="2211140"/>
    <lineage>
        <taxon>Bacteria</taxon>
        <taxon>Pseudomonadati</taxon>
        <taxon>Acidobacteriota</taxon>
        <taxon>Terriglobia</taxon>
        <taxon>Terriglobales</taxon>
        <taxon>Acidobacteriaceae</taxon>
        <taxon>Acidisarcina</taxon>
    </lineage>
</organism>
<accession>A0A2Z5G6M6</accession>
<dbReference type="InterPro" id="IPR004629">
    <property type="entry name" value="WecG_TagA_CpsF"/>
</dbReference>
<evidence type="ECO:0000256" key="2">
    <source>
        <dbReference type="ARBA" id="ARBA00022679"/>
    </source>
</evidence>
<evidence type="ECO:0000259" key="3">
    <source>
        <dbReference type="PROSITE" id="PS50801"/>
    </source>
</evidence>
<proteinExistence type="predicted"/>
<dbReference type="KEGG" id="abas:ACPOL_5503"/>
<sequence length="421" mass="46616">MIGVPIDNVSMDEAVEAIENGIHEGGFHHIATANVDFLITSIHDQELKDILAACYLVLPDGMPLVWASRMMRSALRERVSGADLVPKIAELSADRGYGIFLLGSCEASSEGAAEWMALSYPGVRIVGRCCPEIQDLDEMDHERILLQIEAAKPDILLVALGSPKQEKWLAMHSHRLKVPVCIGIGGSLDILAGMLRRAPLWMQRQGLEWFFRTCQEPARLGARYLRDALGMVVYMALQLAASAAQKPGHWMNGVVMEEIGSTTILRISGRLTGTPVANFEEEARLAVRTGRHLILDLARTTFIGPDALGELIHLAYTAKKYQREFWLTGLGPSLLRLIQAAQLKSNFRIAPKASDALRRIPATEERMSIESGKDWALCRVGGRLIPLEREVAAGVCRQVLQMIERRPHEMARDHREPVAQG</sequence>
<dbReference type="PROSITE" id="PS50801">
    <property type="entry name" value="STAS"/>
    <property type="match status" value="1"/>
</dbReference>
<dbReference type="CDD" id="cd07043">
    <property type="entry name" value="STAS_anti-anti-sigma_factors"/>
    <property type="match status" value="1"/>
</dbReference>
<evidence type="ECO:0000313" key="5">
    <source>
        <dbReference type="Proteomes" id="UP000253606"/>
    </source>
</evidence>
<dbReference type="Proteomes" id="UP000253606">
    <property type="component" value="Chromosome"/>
</dbReference>
<dbReference type="AlphaFoldDB" id="A0A2Z5G6M6"/>
<dbReference type="InterPro" id="IPR002645">
    <property type="entry name" value="STAS_dom"/>
</dbReference>
<evidence type="ECO:0000313" key="4">
    <source>
        <dbReference type="EMBL" id="AXC14751.1"/>
    </source>
</evidence>
<protein>
    <submittedName>
        <fullName evidence="4">N-acetylmannosaminyltransferase</fullName>
    </submittedName>
</protein>
<reference evidence="4 5" key="1">
    <citation type="journal article" date="2018" name="Front. Microbiol.">
        <title>Hydrolytic Capabilities as a Key to Environmental Success: Chitinolytic and Cellulolytic Acidobacteria From Acidic Sub-arctic Soils and Boreal Peatlands.</title>
        <authorList>
            <person name="Belova S.E."/>
            <person name="Ravin N.V."/>
            <person name="Pankratov T.A."/>
            <person name="Rakitin A.L."/>
            <person name="Ivanova A.A."/>
            <person name="Beletsky A.V."/>
            <person name="Mardanov A.V."/>
            <person name="Sinninghe Damste J.S."/>
            <person name="Dedysh S.N."/>
        </authorList>
    </citation>
    <scope>NUCLEOTIDE SEQUENCE [LARGE SCALE GENOMIC DNA]</scope>
    <source>
        <strain evidence="4 5">SBC82</strain>
    </source>
</reference>
<dbReference type="InterPro" id="IPR036513">
    <property type="entry name" value="STAS_dom_sf"/>
</dbReference>
<dbReference type="EMBL" id="CP030840">
    <property type="protein sequence ID" value="AXC14751.1"/>
    <property type="molecule type" value="Genomic_DNA"/>
</dbReference>
<keyword evidence="1" id="KW-0328">Glycosyltransferase</keyword>
<dbReference type="PANTHER" id="PTHR34136:SF1">
    <property type="entry name" value="UDP-N-ACETYL-D-MANNOSAMINURONIC ACID TRANSFERASE"/>
    <property type="match status" value="1"/>
</dbReference>